<keyword evidence="2" id="KW-0175">Coiled coil</keyword>
<dbReference type="RefSeq" id="WP_136455127.1">
    <property type="nucleotide sequence ID" value="NZ_SSWH01000010.1"/>
</dbReference>
<feature type="region of interest" description="Disordered" evidence="3">
    <location>
        <begin position="1153"/>
        <end position="1193"/>
    </location>
</feature>
<dbReference type="Gene3D" id="4.10.320.10">
    <property type="entry name" value="E3-binding domain"/>
    <property type="match status" value="1"/>
</dbReference>
<dbReference type="AlphaFoldDB" id="A0A4V3Z5C3"/>
<feature type="compositionally biased region" description="Polar residues" evidence="3">
    <location>
        <begin position="1165"/>
        <end position="1175"/>
    </location>
</feature>
<evidence type="ECO:0000259" key="5">
    <source>
        <dbReference type="Pfam" id="PF23359"/>
    </source>
</evidence>
<dbReference type="GO" id="GO:0016746">
    <property type="term" value="F:acyltransferase activity"/>
    <property type="evidence" value="ECO:0007669"/>
    <property type="project" value="InterPro"/>
</dbReference>
<evidence type="ECO:0000256" key="2">
    <source>
        <dbReference type="SAM" id="Coils"/>
    </source>
</evidence>
<dbReference type="Pfam" id="PF23359">
    <property type="entry name" value="Lsr2_DNA-bd"/>
    <property type="match status" value="1"/>
</dbReference>
<feature type="compositionally biased region" description="Basic and acidic residues" evidence="3">
    <location>
        <begin position="477"/>
        <end position="495"/>
    </location>
</feature>
<evidence type="ECO:0000256" key="1">
    <source>
        <dbReference type="ARBA" id="ARBA00023125"/>
    </source>
</evidence>
<sequence>MRIRSLSMKPYGAFTERSITLEPGLNLIVGVNEAGKSTALDALTDFLWGIPSSSPQTFLYGRQALAIRATVQLDDQNDTTVNLVRRSAGLTDEHTGGDAEPTWTASGGTRSRWRDSFGLAHKDLRTGGEQLCRGEGDLAELVFAARSGRRIRDLLVNVRSVADDLYKPHRGNKSVRVRSTHLQYEQAVDAEKQATANSAQVQSAREAVLRSAADVERATQRTTAARTEEETAKRRLSAAPHARNLADALNQERDIISAGPTLSEDQVETHANALHRTAAADGILETKMTELESVTSARADIVVDEAVLADGETIRELHLNAGAQLAGGQRAAELLDEAEHLDRVALKELQDITGPTERTLTQLIADLHVPAERVNHLDALGAGLDEANKKHTVKEQAVREGGKRLRDAEAADTGIPMEAAQAVREAVNAIHADGSATNRQRDAFTKKAEAGRRRDEALRRAGLPVGFGTPASIPSEKALRSASERLKSTRSDETDTARRLEGIQQTLASAEEELGGVTVEGVPDERALQNVRSERDHAVTQVFSDLEDGRTPEDVPALRTHLQGTIAQADDMADALRRYADDAARLAEVTTRIALHRADLDETTGLLANRSEAVAVAEGAWHLMWSALGATAPEPDTALLVHQHLIDAREAEEEMVEARDLAASLGEQVTGQATSLRKVLATAERSRPDFNLDALLETAEMLLQEDDKARETRAIRRQLALQNADALTERDTAATELENVHRAWRDLLRTCNLPDDLSSAAWSRRRDILHSAQESRDKAEDHRQTGNDARDLHEEWAQAVAHLAQRHNVVANPPEDAIATLSTRFEAARAARDEAKRLDSEAGKLTAVIEKQQGIRTLAHDELQALLSDVGLKTLDALNEAASRTKESQKLATEIAARRALVRTALHDHQADDTIEELDEVLHAAVDAAHTKVTEAEEALRESIAANATAMEYERKLINAPGAAEQHARAQESLAAVADYAEQFLVAHIQATVLERELDAYERKHASPLLDGAGTFLERLTGGRYVAFAARDLPTGRSLEIIGADEERHGPQDLSEGTADQVYLALRLAGIASLQAERANEGAPTLPVVLDDILMTFDDARATAALQVMAELADKWQIIVFSHHSHLADLATNKIPTAHVSRLDHPPHITASRAASEVRERAHTPVQQHAPTRSPSARKMKTGAEPNSDPGAIREWARRQGHSLGNRGRIPANITADYNKAHAGLDHLA</sequence>
<reference evidence="6 7" key="1">
    <citation type="submission" date="2019-04" db="EMBL/GenBank/DDBJ databases">
        <authorList>
            <person name="Liu Q."/>
            <person name="Xin Y.-H."/>
        </authorList>
    </citation>
    <scope>NUCLEOTIDE SEQUENCE [LARGE SCALE GENOMIC DNA]</scope>
    <source>
        <strain evidence="6 7">AM23</strain>
    </source>
</reference>
<dbReference type="EMBL" id="SSWH01000010">
    <property type="protein sequence ID" value="THJ65659.1"/>
    <property type="molecule type" value="Genomic_DNA"/>
</dbReference>
<feature type="region of interest" description="Disordered" evidence="3">
    <location>
        <begin position="463"/>
        <end position="495"/>
    </location>
</feature>
<evidence type="ECO:0000313" key="7">
    <source>
        <dbReference type="Proteomes" id="UP000305233"/>
    </source>
</evidence>
<proteinExistence type="predicted"/>
<dbReference type="InterPro" id="IPR055370">
    <property type="entry name" value="Lsr2_DNA-bd"/>
</dbReference>
<organism evidence="6 7">
    <name type="scientific">Arthrobacter echini</name>
    <dbReference type="NCBI Taxonomy" id="1529066"/>
    <lineage>
        <taxon>Bacteria</taxon>
        <taxon>Bacillati</taxon>
        <taxon>Actinomycetota</taxon>
        <taxon>Actinomycetes</taxon>
        <taxon>Micrococcales</taxon>
        <taxon>Micrococcaceae</taxon>
        <taxon>Arthrobacter</taxon>
    </lineage>
</organism>
<dbReference type="Pfam" id="PF13514">
    <property type="entry name" value="AAA_27"/>
    <property type="match status" value="1"/>
</dbReference>
<evidence type="ECO:0000259" key="4">
    <source>
        <dbReference type="Pfam" id="PF13514"/>
    </source>
</evidence>
<dbReference type="OrthoDB" id="3177877at2"/>
<dbReference type="Gene3D" id="3.40.50.300">
    <property type="entry name" value="P-loop containing nucleotide triphosphate hydrolases"/>
    <property type="match status" value="2"/>
</dbReference>
<keyword evidence="1" id="KW-0238">DNA-binding</keyword>
<dbReference type="PANTHER" id="PTHR41259">
    <property type="entry name" value="DOUBLE-STRAND BREAK REPAIR RAD50 ATPASE, PUTATIVE-RELATED"/>
    <property type="match status" value="1"/>
</dbReference>
<dbReference type="Proteomes" id="UP000305233">
    <property type="component" value="Unassembled WGS sequence"/>
</dbReference>
<feature type="region of interest" description="Disordered" evidence="3">
    <location>
        <begin position="213"/>
        <end position="243"/>
    </location>
</feature>
<dbReference type="InterPro" id="IPR036625">
    <property type="entry name" value="E3-bd_dom_sf"/>
</dbReference>
<protein>
    <submittedName>
        <fullName evidence="6">Uncharacterized protein</fullName>
    </submittedName>
</protein>
<gene>
    <name evidence="6" type="ORF">E8P82_11870</name>
</gene>
<dbReference type="InterPro" id="IPR027417">
    <property type="entry name" value="P-loop_NTPase"/>
</dbReference>
<dbReference type="InterPro" id="IPR038734">
    <property type="entry name" value="YhaN_AAA"/>
</dbReference>
<name>A0A4V3Z5C3_9MICC</name>
<dbReference type="GO" id="GO:0003677">
    <property type="term" value="F:DNA binding"/>
    <property type="evidence" value="ECO:0007669"/>
    <property type="project" value="UniProtKB-KW"/>
</dbReference>
<feature type="domain" description="Lsr2 DNA-binding" evidence="5">
    <location>
        <begin position="1187"/>
        <end position="1221"/>
    </location>
</feature>
<dbReference type="PANTHER" id="PTHR41259:SF1">
    <property type="entry name" value="DOUBLE-STRAND BREAK REPAIR RAD50 ATPASE, PUTATIVE-RELATED"/>
    <property type="match status" value="1"/>
</dbReference>
<feature type="region of interest" description="Disordered" evidence="3">
    <location>
        <begin position="87"/>
        <end position="108"/>
    </location>
</feature>
<feature type="coiled-coil region" evidence="2">
    <location>
        <begin position="641"/>
        <end position="668"/>
    </location>
</feature>
<feature type="domain" description="YhaN AAA" evidence="4">
    <location>
        <begin position="1"/>
        <end position="198"/>
    </location>
</feature>
<comment type="caution">
    <text evidence="6">The sequence shown here is derived from an EMBL/GenBank/DDBJ whole genome shotgun (WGS) entry which is preliminary data.</text>
</comment>
<dbReference type="SUPFAM" id="SSF52540">
    <property type="entry name" value="P-loop containing nucleoside triphosphate hydrolases"/>
    <property type="match status" value="1"/>
</dbReference>
<keyword evidence="7" id="KW-1185">Reference proteome</keyword>
<evidence type="ECO:0000256" key="3">
    <source>
        <dbReference type="SAM" id="MobiDB-lite"/>
    </source>
</evidence>
<evidence type="ECO:0000313" key="6">
    <source>
        <dbReference type="EMBL" id="THJ65659.1"/>
    </source>
</evidence>
<accession>A0A4V3Z5C3</accession>